<dbReference type="PANTHER" id="PTHR35342">
    <property type="entry name" value="TRICARBOXYLIC TRANSPORT PROTEIN"/>
    <property type="match status" value="1"/>
</dbReference>
<feature type="transmembrane region" description="Helical" evidence="1">
    <location>
        <begin position="104"/>
        <end position="130"/>
    </location>
</feature>
<comment type="caution">
    <text evidence="3">The sequence shown here is derived from an EMBL/GenBank/DDBJ whole genome shotgun (WGS) entry which is preliminary data.</text>
</comment>
<feature type="transmembrane region" description="Helical" evidence="1">
    <location>
        <begin position="390"/>
        <end position="407"/>
    </location>
</feature>
<dbReference type="Proteomes" id="UP001148313">
    <property type="component" value="Unassembled WGS sequence"/>
</dbReference>
<proteinExistence type="predicted"/>
<evidence type="ECO:0000313" key="3">
    <source>
        <dbReference type="EMBL" id="MDA4848712.1"/>
    </source>
</evidence>
<feature type="transmembrane region" description="Helical" evidence="1">
    <location>
        <begin position="362"/>
        <end position="384"/>
    </location>
</feature>
<dbReference type="RefSeq" id="WP_271092586.1">
    <property type="nucleotide sequence ID" value="NZ_JAPJZH010000028.1"/>
</dbReference>
<name>A0ABT4VVG2_9HYPH</name>
<dbReference type="PANTHER" id="PTHR35342:SF5">
    <property type="entry name" value="TRICARBOXYLIC TRANSPORT PROTEIN"/>
    <property type="match status" value="1"/>
</dbReference>
<feature type="transmembrane region" description="Helical" evidence="1">
    <location>
        <begin position="59"/>
        <end position="84"/>
    </location>
</feature>
<keyword evidence="1" id="KW-0472">Membrane</keyword>
<feature type="transmembrane region" description="Helical" evidence="1">
    <location>
        <begin position="142"/>
        <end position="159"/>
    </location>
</feature>
<reference evidence="3" key="1">
    <citation type="submission" date="2022-11" db="EMBL/GenBank/DDBJ databases">
        <title>Hoeflea poritis sp. nov., isolated from scleractinian coral Porites lutea.</title>
        <authorList>
            <person name="Zhang G."/>
            <person name="Wei Q."/>
            <person name="Cai L."/>
        </authorList>
    </citation>
    <scope>NUCLEOTIDE SEQUENCE</scope>
    <source>
        <strain evidence="3">E7-10</strain>
    </source>
</reference>
<accession>A0ABT4VVG2</accession>
<dbReference type="EMBL" id="JAPJZH010000028">
    <property type="protein sequence ID" value="MDA4848712.1"/>
    <property type="molecule type" value="Genomic_DNA"/>
</dbReference>
<dbReference type="Pfam" id="PF01970">
    <property type="entry name" value="TctA"/>
    <property type="match status" value="1"/>
</dbReference>
<evidence type="ECO:0000313" key="4">
    <source>
        <dbReference type="Proteomes" id="UP001148313"/>
    </source>
</evidence>
<organism evidence="3 4">
    <name type="scientific">Hoeflea poritis</name>
    <dbReference type="NCBI Taxonomy" id="2993659"/>
    <lineage>
        <taxon>Bacteria</taxon>
        <taxon>Pseudomonadati</taxon>
        <taxon>Pseudomonadota</taxon>
        <taxon>Alphaproteobacteria</taxon>
        <taxon>Hyphomicrobiales</taxon>
        <taxon>Rhizobiaceae</taxon>
        <taxon>Hoeflea</taxon>
    </lineage>
</organism>
<sequence>MSQFAETTLQLIQPAALMWSLIGVALGLVVGAIPGLGGGLLMAMILPLTFSMESLDAQILLVGIYVGGVSGSMVSAILLGVPGAPAAVMTTLDGHAMARKGQAARAMSLGIMGSAIGGLIAGAILIVLAIPLASVALKFRNFDYFSFVVIGLVLIAFTGGNSPRLGLIAGLFGVFISTVGFDSVGAVNRFTYGSPMLANGFGLLPVLIGAYAVRQVLEDIQSPKGAGGKIETLPNVSAVLRHAGTIIAFPFTLIRSAVIGTFVGILPGVGPNVGAIMSYSAAQSLSKRKDEFGGGSEDAVVAAETGNNATVGGALVPMLALGIPGSGQDVFLMAALILHAIEPGPLLAIYHPEIFYGVMGTYLIANILMMILMIFAISWFARVIRIPHNVLLPVVLAFCVIGVVASSNRLEDAWIMLGFGLIGVAMAWGDIPVAPFVIGFILGPMAEERLRSSLMGTQGEILPLFGHPIAVSVLILCLVVISVAIFRNMQTSPKDRSR</sequence>
<dbReference type="InterPro" id="IPR002823">
    <property type="entry name" value="DUF112_TM"/>
</dbReference>
<protein>
    <submittedName>
        <fullName evidence="3">Tripartite tricarboxylate transporter permease</fullName>
    </submittedName>
</protein>
<feature type="domain" description="DUF112" evidence="2">
    <location>
        <begin position="17"/>
        <end position="438"/>
    </location>
</feature>
<feature type="transmembrane region" description="Helical" evidence="1">
    <location>
        <begin position="196"/>
        <end position="213"/>
    </location>
</feature>
<keyword evidence="1" id="KW-0812">Transmembrane</keyword>
<evidence type="ECO:0000259" key="2">
    <source>
        <dbReference type="Pfam" id="PF01970"/>
    </source>
</evidence>
<evidence type="ECO:0000256" key="1">
    <source>
        <dbReference type="SAM" id="Phobius"/>
    </source>
</evidence>
<keyword evidence="4" id="KW-1185">Reference proteome</keyword>
<feature type="transmembrane region" description="Helical" evidence="1">
    <location>
        <begin position="414"/>
        <end position="441"/>
    </location>
</feature>
<feature type="transmembrane region" description="Helical" evidence="1">
    <location>
        <begin position="165"/>
        <end position="184"/>
    </location>
</feature>
<feature type="transmembrane region" description="Helical" evidence="1">
    <location>
        <begin position="20"/>
        <end position="47"/>
    </location>
</feature>
<gene>
    <name evidence="3" type="ORF">OOZ53_25375</name>
</gene>
<feature type="transmembrane region" description="Helical" evidence="1">
    <location>
        <begin position="461"/>
        <end position="486"/>
    </location>
</feature>
<keyword evidence="1" id="KW-1133">Transmembrane helix</keyword>